<proteinExistence type="predicted"/>
<gene>
    <name evidence="1" type="ORF">POCTA_138.1.T0240011</name>
</gene>
<evidence type="ECO:0000313" key="1">
    <source>
        <dbReference type="EMBL" id="CAD8150594.1"/>
    </source>
</evidence>
<evidence type="ECO:0000313" key="2">
    <source>
        <dbReference type="Proteomes" id="UP000683925"/>
    </source>
</evidence>
<protein>
    <submittedName>
        <fullName evidence="1">Uncharacterized protein</fullName>
    </submittedName>
</protein>
<reference evidence="1" key="1">
    <citation type="submission" date="2021-01" db="EMBL/GenBank/DDBJ databases">
        <authorList>
            <consortium name="Genoscope - CEA"/>
            <person name="William W."/>
        </authorList>
    </citation>
    <scope>NUCLEOTIDE SEQUENCE</scope>
</reference>
<dbReference type="AlphaFoldDB" id="A0A8S1TFZ8"/>
<dbReference type="EMBL" id="CAJJDP010000024">
    <property type="protein sequence ID" value="CAD8150594.1"/>
    <property type="molecule type" value="Genomic_DNA"/>
</dbReference>
<keyword evidence="2" id="KW-1185">Reference proteome</keyword>
<accession>A0A8S1TFZ8</accession>
<comment type="caution">
    <text evidence="1">The sequence shown here is derived from an EMBL/GenBank/DDBJ whole genome shotgun (WGS) entry which is preliminary data.</text>
</comment>
<organism evidence="1 2">
    <name type="scientific">Paramecium octaurelia</name>
    <dbReference type="NCBI Taxonomy" id="43137"/>
    <lineage>
        <taxon>Eukaryota</taxon>
        <taxon>Sar</taxon>
        <taxon>Alveolata</taxon>
        <taxon>Ciliophora</taxon>
        <taxon>Intramacronucleata</taxon>
        <taxon>Oligohymenophorea</taxon>
        <taxon>Peniculida</taxon>
        <taxon>Parameciidae</taxon>
        <taxon>Paramecium</taxon>
    </lineage>
</organism>
<name>A0A8S1TFZ8_PAROT</name>
<dbReference type="Proteomes" id="UP000683925">
    <property type="component" value="Unassembled WGS sequence"/>
</dbReference>
<sequence length="36" mass="4282">MRVDLQMVSWQDISSLQNKIIKKFKQGENQFQVEQG</sequence>